<comment type="cofactor">
    <cofactor evidence="14">
        <name>Zn(2+)</name>
        <dbReference type="ChEBI" id="CHEBI:29105"/>
    </cofactor>
    <text evidence="14">Binds one Zn(2+) ion per subunit.</text>
</comment>
<feature type="binding site" evidence="14">
    <location>
        <position position="355"/>
    </location>
    <ligand>
        <name>Zn(2+)</name>
        <dbReference type="ChEBI" id="CHEBI:29105"/>
    </ligand>
</feature>
<feature type="domain" description="Penicillin-binding protein transpeptidase" evidence="15">
    <location>
        <begin position="272"/>
        <end position="610"/>
    </location>
</feature>
<keyword evidence="8 14" id="KW-0378">Hydrolase</keyword>
<feature type="domain" description="Penicillin-binding protein dimerisation" evidence="16">
    <location>
        <begin position="66"/>
        <end position="239"/>
    </location>
</feature>
<protein>
    <recommendedName>
        <fullName evidence="14">Peptidoglycan D,D-transpeptidase MrdA</fullName>
        <ecNumber evidence="14">3.4.16.4</ecNumber>
    </recommendedName>
    <alternativeName>
        <fullName evidence="14">Penicillin-binding protein 2</fullName>
        <shortName evidence="14">PBP-2</shortName>
    </alternativeName>
</protein>
<keyword evidence="18" id="KW-1185">Reference proteome</keyword>
<evidence type="ECO:0000259" key="16">
    <source>
        <dbReference type="Pfam" id="PF03717"/>
    </source>
</evidence>
<keyword evidence="13 14" id="KW-0961">Cell wall biogenesis/degradation</keyword>
<comment type="similarity">
    <text evidence="14">Belongs to the transpeptidase family. MrdA subfamily.</text>
</comment>
<dbReference type="EMBL" id="JAEINI020000005">
    <property type="protein sequence ID" value="MCB5227170.1"/>
    <property type="molecule type" value="Genomic_DNA"/>
</dbReference>
<accession>A0ABS8C4C3</accession>
<dbReference type="HAMAP" id="MF_02081">
    <property type="entry name" value="MrdA_transpept"/>
    <property type="match status" value="1"/>
</dbReference>
<dbReference type="InterPro" id="IPR050515">
    <property type="entry name" value="Beta-lactam/transpept"/>
</dbReference>
<keyword evidence="3 14" id="KW-1003">Cell membrane</keyword>
<comment type="caution">
    <text evidence="17">The sequence shown here is derived from an EMBL/GenBank/DDBJ whole genome shotgun (WGS) entry which is preliminary data.</text>
</comment>
<evidence type="ECO:0000256" key="7">
    <source>
        <dbReference type="ARBA" id="ARBA00022692"/>
    </source>
</evidence>
<dbReference type="RefSeq" id="WP_226751229.1">
    <property type="nucleotide sequence ID" value="NZ_JAEINI020000005.1"/>
</dbReference>
<evidence type="ECO:0000256" key="14">
    <source>
        <dbReference type="HAMAP-Rule" id="MF_02081"/>
    </source>
</evidence>
<comment type="pathway">
    <text evidence="14">Cell wall biogenesis; peptidoglycan biosynthesis.</text>
</comment>
<dbReference type="Gene3D" id="3.40.710.10">
    <property type="entry name" value="DD-peptidase/beta-lactamase superfamily"/>
    <property type="match status" value="1"/>
</dbReference>
<keyword evidence="10 14" id="KW-0573">Peptidoglycan synthesis</keyword>
<evidence type="ECO:0000313" key="18">
    <source>
        <dbReference type="Proteomes" id="UP000633814"/>
    </source>
</evidence>
<evidence type="ECO:0000256" key="4">
    <source>
        <dbReference type="ARBA" id="ARBA00022519"/>
    </source>
</evidence>
<dbReference type="InterPro" id="IPR005311">
    <property type="entry name" value="PBP_dimer"/>
</dbReference>
<evidence type="ECO:0000256" key="3">
    <source>
        <dbReference type="ARBA" id="ARBA00022475"/>
    </source>
</evidence>
<evidence type="ECO:0000256" key="11">
    <source>
        <dbReference type="ARBA" id="ARBA00022989"/>
    </source>
</evidence>
<comment type="catalytic activity">
    <reaction evidence="14">
        <text>Preferential cleavage: (Ac)2-L-Lys-D-Ala-|-D-Ala. Also transpeptidation of peptidyl-alanyl moieties that are N-acyl substituents of D-alanine.</text>
        <dbReference type="EC" id="3.4.16.4"/>
    </reaction>
</comment>
<proteinExistence type="inferred from homology"/>
<dbReference type="Proteomes" id="UP000633814">
    <property type="component" value="Unassembled WGS sequence"/>
</dbReference>
<dbReference type="PANTHER" id="PTHR30627:SF2">
    <property type="entry name" value="PEPTIDOGLYCAN D,D-TRANSPEPTIDASE MRDA"/>
    <property type="match status" value="1"/>
</dbReference>
<evidence type="ECO:0000256" key="6">
    <source>
        <dbReference type="ARBA" id="ARBA00022670"/>
    </source>
</evidence>
<dbReference type="SUPFAM" id="SSF56601">
    <property type="entry name" value="beta-lactamase/transpeptidase-like"/>
    <property type="match status" value="1"/>
</dbReference>
<dbReference type="SUPFAM" id="SSF56519">
    <property type="entry name" value="Penicillin binding protein dimerisation domain"/>
    <property type="match status" value="1"/>
</dbReference>
<comment type="function">
    <text evidence="14">Catalyzes cross-linking of the peptidoglycan cell wall.</text>
</comment>
<evidence type="ECO:0000256" key="9">
    <source>
        <dbReference type="ARBA" id="ARBA00022960"/>
    </source>
</evidence>
<evidence type="ECO:0000313" key="17">
    <source>
        <dbReference type="EMBL" id="MCB5227170.1"/>
    </source>
</evidence>
<keyword evidence="7 14" id="KW-0812">Transmembrane</keyword>
<evidence type="ECO:0000256" key="8">
    <source>
        <dbReference type="ARBA" id="ARBA00022801"/>
    </source>
</evidence>
<dbReference type="Pfam" id="PF00905">
    <property type="entry name" value="Transpeptidase"/>
    <property type="match status" value="1"/>
</dbReference>
<feature type="binding site" evidence="14">
    <location>
        <position position="376"/>
    </location>
    <ligand>
        <name>Zn(2+)</name>
        <dbReference type="ChEBI" id="CHEBI:29105"/>
    </ligand>
</feature>
<evidence type="ECO:0000256" key="12">
    <source>
        <dbReference type="ARBA" id="ARBA00023136"/>
    </source>
</evidence>
<dbReference type="Pfam" id="PF03717">
    <property type="entry name" value="PBP_dimer"/>
    <property type="match status" value="1"/>
</dbReference>
<evidence type="ECO:0000256" key="13">
    <source>
        <dbReference type="ARBA" id="ARBA00023316"/>
    </source>
</evidence>
<dbReference type="EC" id="3.4.16.4" evidence="14"/>
<comment type="subcellular location">
    <subcellularLocation>
        <location evidence="14">Cell inner membrane</location>
        <topology evidence="14">Single-pass membrane protein</topology>
    </subcellularLocation>
    <subcellularLocation>
        <location evidence="2">Cell membrane</location>
    </subcellularLocation>
    <subcellularLocation>
        <location evidence="1">Membrane</location>
        <topology evidence="1">Single-pass membrane protein</topology>
    </subcellularLocation>
</comment>
<feature type="active site" description="Acyl-ester intermediate" evidence="14">
    <location>
        <position position="331"/>
    </location>
</feature>
<dbReference type="InterPro" id="IPR036138">
    <property type="entry name" value="PBP_dimer_sf"/>
</dbReference>
<dbReference type="InterPro" id="IPR001460">
    <property type="entry name" value="PCN-bd_Tpept"/>
</dbReference>
<organism evidence="17 18">
    <name type="scientific">Alishewanella maricola</name>
    <dbReference type="NCBI Taxonomy" id="2795740"/>
    <lineage>
        <taxon>Bacteria</taxon>
        <taxon>Pseudomonadati</taxon>
        <taxon>Pseudomonadota</taxon>
        <taxon>Gammaproteobacteria</taxon>
        <taxon>Alteromonadales</taxon>
        <taxon>Alteromonadaceae</taxon>
        <taxon>Alishewanella</taxon>
    </lineage>
</organism>
<evidence type="ECO:0000256" key="2">
    <source>
        <dbReference type="ARBA" id="ARBA00004236"/>
    </source>
</evidence>
<evidence type="ECO:0000256" key="1">
    <source>
        <dbReference type="ARBA" id="ARBA00004167"/>
    </source>
</evidence>
<keyword evidence="14" id="KW-0862">Zinc</keyword>
<reference evidence="17 18" key="1">
    <citation type="submission" date="2021-10" db="EMBL/GenBank/DDBJ databases">
        <title>Alishewanella koreense sp. nov. isolated from seawater of southwestern coast in South Korea and the proposal for the reclassification of Rheinheimera perlucida and Rheinheimera tuosuensis as Arsukibacterium perlucida and Arsukibacterium tuosuensis.</title>
        <authorList>
            <person name="Kim K.H."/>
            <person name="Ruan W."/>
            <person name="Kim K.R."/>
            <person name="Baek J.H."/>
            <person name="Jeon C.O."/>
        </authorList>
    </citation>
    <scope>NUCLEOTIDE SEQUENCE [LARGE SCALE GENOMIC DNA]</scope>
    <source>
        <strain evidence="17 18">16-MA</strain>
    </source>
</reference>
<evidence type="ECO:0000256" key="5">
    <source>
        <dbReference type="ARBA" id="ARBA00022645"/>
    </source>
</evidence>
<keyword evidence="5 14" id="KW-0121">Carboxypeptidase</keyword>
<feature type="binding site" evidence="14">
    <location>
        <position position="389"/>
    </location>
    <ligand>
        <name>Zn(2+)</name>
        <dbReference type="ChEBI" id="CHEBI:29105"/>
    </ligand>
</feature>
<feature type="binding site" evidence="14">
    <location>
        <position position="370"/>
    </location>
    <ligand>
        <name>Zn(2+)</name>
        <dbReference type="ChEBI" id="CHEBI:29105"/>
    </ligand>
</feature>
<dbReference type="NCBIfam" id="TIGR03423">
    <property type="entry name" value="pbp2_mrdA"/>
    <property type="match status" value="1"/>
</dbReference>
<keyword evidence="14" id="KW-0479">Metal-binding</keyword>
<keyword evidence="6 14" id="KW-0645">Protease</keyword>
<keyword evidence="11 14" id="KW-1133">Transmembrane helix</keyword>
<dbReference type="Gene3D" id="3.30.1390.30">
    <property type="entry name" value="Penicillin-binding protein 2a, domain 3"/>
    <property type="match status" value="1"/>
</dbReference>
<evidence type="ECO:0000256" key="10">
    <source>
        <dbReference type="ARBA" id="ARBA00022984"/>
    </source>
</evidence>
<dbReference type="PANTHER" id="PTHR30627">
    <property type="entry name" value="PEPTIDOGLYCAN D,D-TRANSPEPTIDASE"/>
    <property type="match status" value="1"/>
</dbReference>
<dbReference type="InterPro" id="IPR017790">
    <property type="entry name" value="Penicillin-binding_protein_2"/>
</dbReference>
<sequence>MLKKRVAMQDVEAEHRLFNHRAVFAMVFVVLMFAVIVVNMYHLQVTSYQAYQTRSEGNRIKVLPLAPNRGLITDRNGILLAENRPVFSLELVPEQISDMPTTLQELSALIEISEEQQTNFLKEVRQQRRFNSITLKEQLNDEEVARISVNLHRLPGVTVEARLSRYYPFGDLFTHALGYIGRINTNDLKQLEENDQLANYAASRDIGKIGLERYYETELHGIMGYQEVEVNNRGRLIRVLRSVPASSGKNIKLNIDVGLQLTAQQILLEKRGAIVAMDPRDGAILAFYSNPSYDPNLFVHGISSKNYNALLNSADRPLINRVTQGVYPPASTIKPHLALLGLETNTISANTRIWDPGFFQLPGVEHRYRDWKRWGHGWVDVYTAIVESCDTFFYDMGVKLGIDRVSDYMQKMGFGEKSGIDIHEESNTIMPSRGWKRARHNQPWYHGDTVAISIGQGYWTITPLQLLVSTAVLLNNGLQPTPHIVRELSNDLGTESIDTTPQEVMQVVNPRNWQVVRDAMQQTVTTQKGTAFNAFKGATYTSGGKTGTAQVVSIAQDAKYDANKLDERLRDNAMYIGYAPADAPTIVIAVTVENTGGGGSTAAPIARQMLDYYFSAEVNNNDE</sequence>
<keyword evidence="12 14" id="KW-0472">Membrane</keyword>
<feature type="transmembrane region" description="Helical" evidence="14">
    <location>
        <begin position="21"/>
        <end position="43"/>
    </location>
</feature>
<dbReference type="Gene3D" id="3.90.1310.10">
    <property type="entry name" value="Penicillin-binding protein 2a (Domain 2)"/>
    <property type="match status" value="1"/>
</dbReference>
<gene>
    <name evidence="14 17" type="primary">mrdA</name>
    <name evidence="17" type="ORF">JAO78_010140</name>
</gene>
<evidence type="ECO:0000259" key="15">
    <source>
        <dbReference type="Pfam" id="PF00905"/>
    </source>
</evidence>
<dbReference type="GO" id="GO:0009002">
    <property type="term" value="F:serine-type D-Ala-D-Ala carboxypeptidase activity"/>
    <property type="evidence" value="ECO:0007669"/>
    <property type="project" value="UniProtKB-EC"/>
</dbReference>
<dbReference type="InterPro" id="IPR012338">
    <property type="entry name" value="Beta-lactam/transpept-like"/>
</dbReference>
<keyword evidence="9 14" id="KW-0133">Cell shape</keyword>
<name>A0ABS8C4C3_9ALTE</name>
<keyword evidence="4 14" id="KW-0997">Cell inner membrane</keyword>